<dbReference type="Gene3D" id="1.10.10.10">
    <property type="entry name" value="Winged helix-like DNA-binding domain superfamily/Winged helix DNA-binding domain"/>
    <property type="match status" value="1"/>
</dbReference>
<keyword evidence="4" id="KW-1185">Reference proteome</keyword>
<comment type="caution">
    <text evidence="3">The sequence shown here is derived from an EMBL/GenBank/DDBJ whole genome shotgun (WGS) entry which is preliminary data.</text>
</comment>
<dbReference type="InterPro" id="IPR036388">
    <property type="entry name" value="WH-like_DNA-bd_sf"/>
</dbReference>
<evidence type="ECO:0000313" key="3">
    <source>
        <dbReference type="EMBL" id="TLV21553.1"/>
    </source>
</evidence>
<dbReference type="GO" id="GO:0003677">
    <property type="term" value="F:DNA binding"/>
    <property type="evidence" value="ECO:0007669"/>
    <property type="project" value="UniProtKB-KW"/>
</dbReference>
<dbReference type="EMBL" id="VCHQ01000007">
    <property type="protein sequence ID" value="TLV21553.1"/>
    <property type="molecule type" value="Genomic_DNA"/>
</dbReference>
<dbReference type="AlphaFoldDB" id="A0A5R9LLF7"/>
<gene>
    <name evidence="3" type="ORF">FE839_05840</name>
</gene>
<evidence type="ECO:0000259" key="2">
    <source>
        <dbReference type="SMART" id="SM00421"/>
    </source>
</evidence>
<keyword evidence="1" id="KW-0238">DNA-binding</keyword>
<protein>
    <submittedName>
        <fullName evidence="3">Transcriptional regulator</fullName>
    </submittedName>
</protein>
<dbReference type="SMART" id="SM00421">
    <property type="entry name" value="HTH_LUXR"/>
    <property type="match status" value="1"/>
</dbReference>
<dbReference type="RefSeq" id="WP_138359903.1">
    <property type="nucleotide sequence ID" value="NZ_JBCIVH010000042.1"/>
</dbReference>
<reference evidence="3 4" key="1">
    <citation type="submission" date="2019-05" db="EMBL/GenBank/DDBJ databases">
        <title>Genome sequence of Klebsiella sp strain TOUT106.</title>
        <authorList>
            <person name="Rahi P."/>
            <person name="Chaudhari D."/>
        </authorList>
    </citation>
    <scope>NUCLEOTIDE SEQUENCE [LARGE SCALE GENOMIC DNA]</scope>
    <source>
        <strain evidence="3 4">TOUT106</strain>
    </source>
</reference>
<proteinExistence type="predicted"/>
<accession>A0A5R9LLF7</accession>
<sequence>MKKINIAINTKNTFLRESLVSMINELIRHNRHLHVTFSYKHNDFSDKDMIIAEVLPGEIYLCNTSIKNRKTGSSVIILHSYDPLPEKERIVNCLKGVTFVSIKSVPINKMFDIIAGELKKSENLPPTPTATSELICSNCPHKMLSRSQVAVASGIIHGFDIGKISALHNVTPKTIVWHKSKIMEKYRLNNNYDFFQFINLLKERW</sequence>
<evidence type="ECO:0000256" key="1">
    <source>
        <dbReference type="ARBA" id="ARBA00023125"/>
    </source>
</evidence>
<feature type="domain" description="HTH luxR-type" evidence="2">
    <location>
        <begin position="141"/>
        <end position="198"/>
    </location>
</feature>
<dbReference type="SUPFAM" id="SSF46894">
    <property type="entry name" value="C-terminal effector domain of the bipartite response regulators"/>
    <property type="match status" value="1"/>
</dbReference>
<dbReference type="GO" id="GO:0006355">
    <property type="term" value="P:regulation of DNA-templated transcription"/>
    <property type="evidence" value="ECO:0007669"/>
    <property type="project" value="InterPro"/>
</dbReference>
<dbReference type="InterPro" id="IPR016032">
    <property type="entry name" value="Sig_transdc_resp-reg_C-effctor"/>
</dbReference>
<organism evidence="3 4">
    <name type="scientific">Klebsiella indica</name>
    <dbReference type="NCBI Taxonomy" id="2582917"/>
    <lineage>
        <taxon>Bacteria</taxon>
        <taxon>Pseudomonadati</taxon>
        <taxon>Pseudomonadota</taxon>
        <taxon>Gammaproteobacteria</taxon>
        <taxon>Enterobacterales</taxon>
        <taxon>Enterobacteriaceae</taxon>
        <taxon>Klebsiella/Raoultella group</taxon>
        <taxon>Klebsiella</taxon>
    </lineage>
</organism>
<dbReference type="InterPro" id="IPR000792">
    <property type="entry name" value="Tscrpt_reg_LuxR_C"/>
</dbReference>
<evidence type="ECO:0000313" key="4">
    <source>
        <dbReference type="Proteomes" id="UP000307430"/>
    </source>
</evidence>
<dbReference type="Proteomes" id="UP000307430">
    <property type="component" value="Unassembled WGS sequence"/>
</dbReference>
<name>A0A5R9LLF7_9ENTR</name>